<dbReference type="InterPro" id="IPR008979">
    <property type="entry name" value="Galactose-bd-like_sf"/>
</dbReference>
<dbReference type="InterPro" id="IPR043534">
    <property type="entry name" value="EBDG/EBM"/>
</dbReference>
<dbReference type="PANTHER" id="PTHR43536">
    <property type="entry name" value="MANNOSYLGLYCOPROTEIN ENDO-BETA-MANNOSIDASE"/>
    <property type="match status" value="1"/>
</dbReference>
<accession>A0A0D3K7A6</accession>
<reference evidence="5" key="1">
    <citation type="journal article" date="2013" name="Nature">
        <title>Pan genome of the phytoplankton Emiliania underpins its global distribution.</title>
        <authorList>
            <person name="Read B.A."/>
            <person name="Kegel J."/>
            <person name="Klute M.J."/>
            <person name="Kuo A."/>
            <person name="Lefebvre S.C."/>
            <person name="Maumus F."/>
            <person name="Mayer C."/>
            <person name="Miller J."/>
            <person name="Monier A."/>
            <person name="Salamov A."/>
            <person name="Young J."/>
            <person name="Aguilar M."/>
            <person name="Claverie J.M."/>
            <person name="Frickenhaus S."/>
            <person name="Gonzalez K."/>
            <person name="Herman E.K."/>
            <person name="Lin Y.C."/>
            <person name="Napier J."/>
            <person name="Ogata H."/>
            <person name="Sarno A.F."/>
            <person name="Shmutz J."/>
            <person name="Schroeder D."/>
            <person name="de Vargas C."/>
            <person name="Verret F."/>
            <person name="von Dassow P."/>
            <person name="Valentin K."/>
            <person name="Van de Peer Y."/>
            <person name="Wheeler G."/>
            <person name="Dacks J.B."/>
            <person name="Delwiche C.F."/>
            <person name="Dyhrman S.T."/>
            <person name="Glockner G."/>
            <person name="John U."/>
            <person name="Richards T."/>
            <person name="Worden A.Z."/>
            <person name="Zhang X."/>
            <person name="Grigoriev I.V."/>
            <person name="Allen A.E."/>
            <person name="Bidle K."/>
            <person name="Borodovsky M."/>
            <person name="Bowler C."/>
            <person name="Brownlee C."/>
            <person name="Cock J.M."/>
            <person name="Elias M."/>
            <person name="Gladyshev V.N."/>
            <person name="Groth M."/>
            <person name="Guda C."/>
            <person name="Hadaegh A."/>
            <person name="Iglesias-Rodriguez M.D."/>
            <person name="Jenkins J."/>
            <person name="Jones B.M."/>
            <person name="Lawson T."/>
            <person name="Leese F."/>
            <person name="Lindquist E."/>
            <person name="Lobanov A."/>
            <person name="Lomsadze A."/>
            <person name="Malik S.B."/>
            <person name="Marsh M.E."/>
            <person name="Mackinder L."/>
            <person name="Mock T."/>
            <person name="Mueller-Roeber B."/>
            <person name="Pagarete A."/>
            <person name="Parker M."/>
            <person name="Probert I."/>
            <person name="Quesneville H."/>
            <person name="Raines C."/>
            <person name="Rensing S.A."/>
            <person name="Riano-Pachon D.M."/>
            <person name="Richier S."/>
            <person name="Rokitta S."/>
            <person name="Shiraiwa Y."/>
            <person name="Soanes D.M."/>
            <person name="van der Giezen M."/>
            <person name="Wahlund T.M."/>
            <person name="Williams B."/>
            <person name="Wilson W."/>
            <person name="Wolfe G."/>
            <person name="Wurch L.L."/>
        </authorList>
    </citation>
    <scope>NUCLEOTIDE SEQUENCE</scope>
</reference>
<dbReference type="AlphaFoldDB" id="A0A0D3K7A6"/>
<reference evidence="4" key="2">
    <citation type="submission" date="2024-10" db="UniProtKB">
        <authorList>
            <consortium name="EnsemblProtists"/>
        </authorList>
    </citation>
    <scope>IDENTIFICATION</scope>
</reference>
<evidence type="ECO:0000256" key="2">
    <source>
        <dbReference type="ARBA" id="ARBA00023295"/>
    </source>
</evidence>
<keyword evidence="1" id="KW-0378">Hydrolase</keyword>
<dbReference type="InterPro" id="IPR017853">
    <property type="entry name" value="GH"/>
</dbReference>
<proteinExistence type="predicted"/>
<feature type="chain" id="PRO_5044236769" description="Exo-1,4-beta-D-glucosaminidase" evidence="3">
    <location>
        <begin position="24"/>
        <end position="968"/>
    </location>
</feature>
<evidence type="ECO:0000256" key="1">
    <source>
        <dbReference type="ARBA" id="ARBA00022801"/>
    </source>
</evidence>
<dbReference type="Gene3D" id="3.20.20.80">
    <property type="entry name" value="Glycosidases"/>
    <property type="match status" value="1"/>
</dbReference>
<evidence type="ECO:0000313" key="5">
    <source>
        <dbReference type="Proteomes" id="UP000013827"/>
    </source>
</evidence>
<keyword evidence="5" id="KW-1185">Reference proteome</keyword>
<dbReference type="SUPFAM" id="SSF51445">
    <property type="entry name" value="(Trans)glycosidases"/>
    <property type="match status" value="1"/>
</dbReference>
<dbReference type="EnsemblProtists" id="EOD31641">
    <property type="protein sequence ID" value="EOD31641"/>
    <property type="gene ID" value="EMIHUDRAFT_231619"/>
</dbReference>
<dbReference type="PANTHER" id="PTHR43536:SF1">
    <property type="entry name" value="MANNOSYLGLYCOPROTEIN ENDO-BETA-MANNOSIDASE"/>
    <property type="match status" value="1"/>
</dbReference>
<evidence type="ECO:0008006" key="6">
    <source>
        <dbReference type="Google" id="ProtNLM"/>
    </source>
</evidence>
<dbReference type="SUPFAM" id="SSF49785">
    <property type="entry name" value="Galactose-binding domain-like"/>
    <property type="match status" value="1"/>
</dbReference>
<keyword evidence="3" id="KW-0732">Signal</keyword>
<name>A0A0D3K7A6_EMIH1</name>
<evidence type="ECO:0000313" key="4">
    <source>
        <dbReference type="EnsemblProtists" id="EOD31641"/>
    </source>
</evidence>
<feature type="signal peptide" evidence="3">
    <location>
        <begin position="1"/>
        <end position="23"/>
    </location>
</feature>
<keyword evidence="2" id="KW-0326">Glycosidase</keyword>
<dbReference type="PaxDb" id="2903-EOD31641"/>
<dbReference type="InterPro" id="IPR013783">
    <property type="entry name" value="Ig-like_fold"/>
</dbReference>
<dbReference type="GeneID" id="17276915"/>
<dbReference type="SUPFAM" id="SSF49303">
    <property type="entry name" value="beta-Galactosidase/glucuronidase domain"/>
    <property type="match status" value="1"/>
</dbReference>
<dbReference type="OMA" id="AWPNLHW"/>
<evidence type="ECO:0000256" key="3">
    <source>
        <dbReference type="SAM" id="SignalP"/>
    </source>
</evidence>
<dbReference type="KEGG" id="ehx:EMIHUDRAFT_231619"/>
<dbReference type="GO" id="GO:0004553">
    <property type="term" value="F:hydrolase activity, hydrolyzing O-glycosyl compounds"/>
    <property type="evidence" value="ECO:0007669"/>
    <property type="project" value="InterPro"/>
</dbReference>
<sequence length="968" mass="104689">MSAMNAKRLLLLSLSLSLPLAASIDSPGSSSRQCRIELSGGWRACRAESQRDGSCTRWLRGPQPSLPTTALATLLAAGELQLPKGDDPYFSDNLAHIPDINITGASFYTLTWERHMPVEQLSAECREQQTDRAWLRLEGVNYRAARASLGGLQLPTPPPGMFIRHRYEVSAGGLFALTIAPPTHYGGTECGSGACGQGGDHALAQDVTAQVMLGWDWARPIPDRSTGFFGGVQLEVTGSVTIEDAALLTRALSCGCAGCEGCGARAERAALLMVLTLENHAAKSVVVELSAVLRESVAGRAATRGELRHSIVLGGHSSRDVRLPLNATDVPLWWPHNAGGLGPSLLNATVQARIGGALSHSEEFRVGVRTAEAYIDNRTGGRAFRVNGQKIFLLGGNWITPDLLLRYSADRTRYCDEVRLHQRAGINLLRVWGGGVSERNPFYECASEMGLFVYQEFWMSGDNNGRWAGSYSWPLDDAAYFANAQDTVRRLRRFAALLFWGGGNELFPRRLSPPVALEEIVHREDPGRFYIASSMDGGIKGGNMSEHDDEYALAPRDGPYTMLMPLSFAQRNPGLHANLTISFQPEVGFTSAPSYRGLLRFMSATEAEQIPERGADSACRAGSATSPVWAFHNYLSWSTANGSGPGQIYDHVYAYGQPANASEWAAAAALASFAQFQALVEGYQAHLFSWYASMSIWKTQTPWPSLRGFLYDWWLEPTGAFYGVQAAASDRVHAQLDRGDWGVRVVNKDVAAALPASSVTAEWFGLDGKGVATETMRAPLVAASSSRAADGVVHWPAALSREAVGFLRLTLRASPTPHAAQEVTPLEGGEGEPAASWYWLTPGAAPDYSQLGAARRAQRARLRLRVRSCWHADDGHVRAAAELWVPESSGLVLYPQLTLSLPREGELPASWQEGDRAVVLLPGRKPSARIVVARVGARAGGVVSVVARSWNAPQVEARCVCVEGGAEV</sequence>
<dbReference type="InterPro" id="IPR036156">
    <property type="entry name" value="Beta-gal/glucu_dom_sf"/>
</dbReference>
<dbReference type="RefSeq" id="XP_005784070.1">
    <property type="nucleotide sequence ID" value="XM_005784013.1"/>
</dbReference>
<dbReference type="HOGENOM" id="CLU_306180_0_0_1"/>
<dbReference type="Gene3D" id="2.60.40.10">
    <property type="entry name" value="Immunoglobulins"/>
    <property type="match status" value="2"/>
</dbReference>
<dbReference type="Gene3D" id="2.60.120.260">
    <property type="entry name" value="Galactose-binding domain-like"/>
    <property type="match status" value="1"/>
</dbReference>
<dbReference type="Proteomes" id="UP000013827">
    <property type="component" value="Unassembled WGS sequence"/>
</dbReference>
<organism evidence="4 5">
    <name type="scientific">Emiliania huxleyi (strain CCMP1516)</name>
    <dbReference type="NCBI Taxonomy" id="280463"/>
    <lineage>
        <taxon>Eukaryota</taxon>
        <taxon>Haptista</taxon>
        <taxon>Haptophyta</taxon>
        <taxon>Prymnesiophyceae</taxon>
        <taxon>Isochrysidales</taxon>
        <taxon>Noelaerhabdaceae</taxon>
        <taxon>Emiliania</taxon>
    </lineage>
</organism>
<protein>
    <recommendedName>
        <fullName evidence="6">Exo-1,4-beta-D-glucosaminidase</fullName>
    </recommendedName>
</protein>
<dbReference type="eggNOG" id="KOG2230">
    <property type="taxonomic scope" value="Eukaryota"/>
</dbReference>